<evidence type="ECO:0000313" key="9">
    <source>
        <dbReference type="Proteomes" id="UP001652660"/>
    </source>
</evidence>
<dbReference type="GO" id="GO:0003735">
    <property type="term" value="F:structural constituent of ribosome"/>
    <property type="evidence" value="ECO:0007669"/>
    <property type="project" value="TreeGrafter"/>
</dbReference>
<evidence type="ECO:0000256" key="5">
    <source>
        <dbReference type="ARBA" id="ARBA00023128"/>
    </source>
</evidence>
<gene>
    <name evidence="10" type="primary">LOC113711899</name>
</gene>
<reference evidence="9" key="1">
    <citation type="journal article" date="2025" name="Foods">
        <title>Unveiling the Microbial Signatures of Arabica Coffee Cherries: Insights into Ripeness Specific Diversity, Functional Traits, and Implications for Quality and Safety.</title>
        <authorList>
            <consortium name="RefSeq"/>
            <person name="Tenea G.N."/>
            <person name="Cifuentes V."/>
            <person name="Reyes P."/>
            <person name="Cevallos-Vallejos M."/>
        </authorList>
    </citation>
    <scope>NUCLEOTIDE SEQUENCE [LARGE SCALE GENOMIC DNA]</scope>
</reference>
<name>A0A6P6UJB4_COFAR</name>
<feature type="region of interest" description="Disordered" evidence="8">
    <location>
        <begin position="34"/>
        <end position="70"/>
    </location>
</feature>
<dbReference type="Proteomes" id="UP001652660">
    <property type="component" value="Chromosome 1e"/>
</dbReference>
<keyword evidence="9" id="KW-1185">Reference proteome</keyword>
<dbReference type="Pfam" id="PF10236">
    <property type="entry name" value="DAP3"/>
    <property type="match status" value="1"/>
</dbReference>
<evidence type="ECO:0000313" key="10">
    <source>
        <dbReference type="RefSeq" id="XP_027090940.1"/>
    </source>
</evidence>
<evidence type="ECO:0000256" key="6">
    <source>
        <dbReference type="ARBA" id="ARBA00023274"/>
    </source>
</evidence>
<dbReference type="GeneID" id="113711899"/>
<evidence type="ECO:0000256" key="4">
    <source>
        <dbReference type="ARBA" id="ARBA00022980"/>
    </source>
</evidence>
<comment type="subcellular location">
    <subcellularLocation>
        <location evidence="1">Mitochondrion</location>
    </subcellularLocation>
</comment>
<reference evidence="10" key="2">
    <citation type="submission" date="2025-08" db="UniProtKB">
        <authorList>
            <consortium name="RefSeq"/>
        </authorList>
    </citation>
    <scope>IDENTIFICATION</scope>
    <source>
        <tissue evidence="10">Leaves</tissue>
    </source>
</reference>
<dbReference type="OrthoDB" id="274828at2759"/>
<dbReference type="PANTHER" id="PTHR12810:SF0">
    <property type="entry name" value="SMALL RIBOSOMAL SUBUNIT PROTEIN MS29"/>
    <property type="match status" value="1"/>
</dbReference>
<protein>
    <recommendedName>
        <fullName evidence="7">Small ribosomal subunit protein mS29</fullName>
    </recommendedName>
</protein>
<dbReference type="PANTHER" id="PTHR12810">
    <property type="entry name" value="MITOCHONDRIAL 28S RIBOSOMAL PROTEIN S29"/>
    <property type="match status" value="1"/>
</dbReference>
<evidence type="ECO:0000256" key="3">
    <source>
        <dbReference type="ARBA" id="ARBA00022946"/>
    </source>
</evidence>
<dbReference type="InterPro" id="IPR019368">
    <property type="entry name" value="Ribosomal_mS29"/>
</dbReference>
<keyword evidence="5" id="KW-0496">Mitochondrion</keyword>
<organism evidence="9 10">
    <name type="scientific">Coffea arabica</name>
    <name type="common">Arabian coffee</name>
    <dbReference type="NCBI Taxonomy" id="13443"/>
    <lineage>
        <taxon>Eukaryota</taxon>
        <taxon>Viridiplantae</taxon>
        <taxon>Streptophyta</taxon>
        <taxon>Embryophyta</taxon>
        <taxon>Tracheophyta</taxon>
        <taxon>Spermatophyta</taxon>
        <taxon>Magnoliopsida</taxon>
        <taxon>eudicotyledons</taxon>
        <taxon>Gunneridae</taxon>
        <taxon>Pentapetalae</taxon>
        <taxon>asterids</taxon>
        <taxon>lamiids</taxon>
        <taxon>Gentianales</taxon>
        <taxon>Rubiaceae</taxon>
        <taxon>Ixoroideae</taxon>
        <taxon>Gardenieae complex</taxon>
        <taxon>Bertiereae - Coffeeae clade</taxon>
        <taxon>Coffeeae</taxon>
        <taxon>Coffea</taxon>
    </lineage>
</organism>
<keyword evidence="6" id="KW-0687">Ribonucleoprotein</keyword>
<feature type="compositionally biased region" description="Basic and acidic residues" evidence="8">
    <location>
        <begin position="57"/>
        <end position="70"/>
    </location>
</feature>
<evidence type="ECO:0000256" key="2">
    <source>
        <dbReference type="ARBA" id="ARBA00009863"/>
    </source>
</evidence>
<evidence type="ECO:0000256" key="8">
    <source>
        <dbReference type="SAM" id="MobiDB-lite"/>
    </source>
</evidence>
<proteinExistence type="inferred from homology"/>
<keyword evidence="4" id="KW-0689">Ribosomal protein</keyword>
<keyword evidence="3" id="KW-0809">Transit peptide</keyword>
<sequence>MLRSLLRSVAASQPQSNLAKILLPTASPAQFTASRSFASKKSKSNAGAAQAKKKGGGKKDGPDEKVRPEDVLVTPTEELVAEIEEEHRRRLAQNAGNKALDVGPNGRPLFTSTPSLSELTRKDACHYMEFSKEELERVLPEGFPPGMGKEFEETMRHALLIRQSFLDLRDNFRRAVDPPMYPTAKILQTRRKIVLDGHRSCGKSIALAMLVHWARDEGWLVLYVPKGREWTHGGFFYRNPRTGLWDTPVQAANVLQDFMKYNQTPLQELHCKLTEPIPLGEGAGVGWAKGADTMTVPEGSTLYDLVQSGIKHTHASVGALVRLREELLLVEKYPVLFAIDQYNSWFTFSEYEEPVTVRSCRPIHARELTTVNAFRSMMHKDLMMVGALSHSTAVGKLRKDLPDVPPNARINFPRYNFDEAATVCHYYVRQQLVNRDAFSEDNWKKIYYLANGNGSEIRQLMPFMR</sequence>
<dbReference type="RefSeq" id="XP_027090940.1">
    <property type="nucleotide sequence ID" value="XM_027235139.2"/>
</dbReference>
<accession>A0A6P6UJB4</accession>
<comment type="similarity">
    <text evidence="2">Belongs to the mitochondrion-specific ribosomal protein mS29 family.</text>
</comment>
<dbReference type="AlphaFoldDB" id="A0A6P6UJB4"/>
<dbReference type="GO" id="GO:0005763">
    <property type="term" value="C:mitochondrial small ribosomal subunit"/>
    <property type="evidence" value="ECO:0007669"/>
    <property type="project" value="TreeGrafter"/>
</dbReference>
<evidence type="ECO:0000256" key="1">
    <source>
        <dbReference type="ARBA" id="ARBA00004173"/>
    </source>
</evidence>
<evidence type="ECO:0000256" key="7">
    <source>
        <dbReference type="ARBA" id="ARBA00035140"/>
    </source>
</evidence>